<evidence type="ECO:0000256" key="1">
    <source>
        <dbReference type="ARBA" id="ARBA00004613"/>
    </source>
</evidence>
<protein>
    <recommendedName>
        <fullName evidence="11">Defensin-like protein 19</fullName>
    </recommendedName>
</protein>
<evidence type="ECO:0008006" key="11">
    <source>
        <dbReference type="Google" id="ProtNLM"/>
    </source>
</evidence>
<dbReference type="PANTHER" id="PTHR33147">
    <property type="entry name" value="DEFENSIN-LIKE PROTEIN 1"/>
    <property type="match status" value="1"/>
</dbReference>
<feature type="chain" id="PRO_5009639229" description="Defensin-like protein 19" evidence="8">
    <location>
        <begin position="20"/>
        <end position="86"/>
    </location>
</feature>
<dbReference type="InterPro" id="IPR010851">
    <property type="entry name" value="DEFL"/>
</dbReference>
<evidence type="ECO:0000256" key="8">
    <source>
        <dbReference type="SAM" id="SignalP"/>
    </source>
</evidence>
<proteinExistence type="inferred from homology"/>
<comment type="caution">
    <text evidence="9">The sequence shown here is derived from an EMBL/GenBank/DDBJ whole genome shotgun (WGS) entry which is preliminary data.</text>
</comment>
<dbReference type="EMBL" id="MJEQ01037193">
    <property type="protein sequence ID" value="OIS96964.1"/>
    <property type="molecule type" value="Genomic_DNA"/>
</dbReference>
<dbReference type="Gramene" id="OIS96964">
    <property type="protein sequence ID" value="OIS96964"/>
    <property type="gene ID" value="A4A49_18461"/>
</dbReference>
<evidence type="ECO:0000256" key="7">
    <source>
        <dbReference type="ARBA" id="ARBA00023157"/>
    </source>
</evidence>
<dbReference type="SUPFAM" id="SSF57095">
    <property type="entry name" value="Scorpion toxin-like"/>
    <property type="match status" value="1"/>
</dbReference>
<dbReference type="AlphaFoldDB" id="A0A1J6HVS5"/>
<keyword evidence="5" id="KW-0295">Fungicide</keyword>
<dbReference type="GO" id="GO:0050832">
    <property type="term" value="P:defense response to fungus"/>
    <property type="evidence" value="ECO:0007669"/>
    <property type="project" value="UniProtKB-KW"/>
</dbReference>
<dbReference type="Pfam" id="PF25052">
    <property type="entry name" value="AtDEF-like"/>
    <property type="match status" value="1"/>
</dbReference>
<sequence length="86" mass="10247">MAKYTAFVALLLCLLLVAATEMQMAEGKYCWKKSHKWHGPCHYSYKCSQHCKHWFGAEYGICKKYQWGHKHHHWAKYACYCYSPCH</sequence>
<reference evidence="9" key="1">
    <citation type="submission" date="2016-11" db="EMBL/GenBank/DDBJ databases">
        <title>The genome of Nicotiana attenuata.</title>
        <authorList>
            <person name="Xu S."/>
            <person name="Brockmoeller T."/>
            <person name="Gaquerel E."/>
            <person name="Navarro A."/>
            <person name="Kuhl H."/>
            <person name="Gase K."/>
            <person name="Ling Z."/>
            <person name="Zhou W."/>
            <person name="Kreitzer C."/>
            <person name="Stanke M."/>
            <person name="Tang H."/>
            <person name="Lyons E."/>
            <person name="Pandey P."/>
            <person name="Pandey S.P."/>
            <person name="Timmermann B."/>
            <person name="Baldwin I.T."/>
        </authorList>
    </citation>
    <scope>NUCLEOTIDE SEQUENCE [LARGE SCALE GENOMIC DNA]</scope>
    <source>
        <strain evidence="9">UT</strain>
    </source>
</reference>
<dbReference type="InterPro" id="IPR008176">
    <property type="entry name" value="Defensin_plant"/>
</dbReference>
<keyword evidence="4" id="KW-0929">Antimicrobial</keyword>
<name>A0A1J6HVS5_NICAT</name>
<comment type="subcellular location">
    <subcellularLocation>
        <location evidence="1">Secreted</location>
    </subcellularLocation>
</comment>
<evidence type="ECO:0000256" key="4">
    <source>
        <dbReference type="ARBA" id="ARBA00022529"/>
    </source>
</evidence>
<dbReference type="GO" id="GO:0005576">
    <property type="term" value="C:extracellular region"/>
    <property type="evidence" value="ECO:0007669"/>
    <property type="project" value="UniProtKB-SubCell"/>
</dbReference>
<accession>A0A1J6HVS5</accession>
<organism evidence="9 10">
    <name type="scientific">Nicotiana attenuata</name>
    <name type="common">Coyote tobacco</name>
    <dbReference type="NCBI Taxonomy" id="49451"/>
    <lineage>
        <taxon>Eukaryota</taxon>
        <taxon>Viridiplantae</taxon>
        <taxon>Streptophyta</taxon>
        <taxon>Embryophyta</taxon>
        <taxon>Tracheophyta</taxon>
        <taxon>Spermatophyta</taxon>
        <taxon>Magnoliopsida</taxon>
        <taxon>eudicotyledons</taxon>
        <taxon>Gunneridae</taxon>
        <taxon>Pentapetalae</taxon>
        <taxon>asterids</taxon>
        <taxon>lamiids</taxon>
        <taxon>Solanales</taxon>
        <taxon>Solanaceae</taxon>
        <taxon>Nicotianoideae</taxon>
        <taxon>Nicotianeae</taxon>
        <taxon>Nicotiana</taxon>
    </lineage>
</organism>
<dbReference type="PANTHER" id="PTHR33147:SF139">
    <property type="entry name" value="DEFENSIN-LIKE PROTEIN 19"/>
    <property type="match status" value="1"/>
</dbReference>
<evidence type="ECO:0000256" key="2">
    <source>
        <dbReference type="ARBA" id="ARBA00006722"/>
    </source>
</evidence>
<evidence type="ECO:0000256" key="5">
    <source>
        <dbReference type="ARBA" id="ARBA00022577"/>
    </source>
</evidence>
<evidence type="ECO:0000256" key="6">
    <source>
        <dbReference type="ARBA" id="ARBA00022821"/>
    </source>
</evidence>
<dbReference type="GO" id="GO:0031640">
    <property type="term" value="P:killing of cells of another organism"/>
    <property type="evidence" value="ECO:0007669"/>
    <property type="project" value="UniProtKB-KW"/>
</dbReference>
<evidence type="ECO:0000313" key="9">
    <source>
        <dbReference type="EMBL" id="OIS96964.1"/>
    </source>
</evidence>
<comment type="similarity">
    <text evidence="2">Belongs to the DEFL family.</text>
</comment>
<keyword evidence="8" id="KW-0732">Signal</keyword>
<feature type="signal peptide" evidence="8">
    <location>
        <begin position="1"/>
        <end position="19"/>
    </location>
</feature>
<dbReference type="OrthoDB" id="1243460at2759"/>
<dbReference type="Gene3D" id="3.30.30.10">
    <property type="entry name" value="Knottin, scorpion toxin-like"/>
    <property type="match status" value="1"/>
</dbReference>
<dbReference type="SMR" id="A0A1J6HVS5"/>
<dbReference type="OMA" id="SHHCKHF"/>
<gene>
    <name evidence="9" type="ORF">A4A49_18461</name>
</gene>
<keyword evidence="6" id="KW-0611">Plant defense</keyword>
<keyword evidence="10" id="KW-1185">Reference proteome</keyword>
<dbReference type="KEGG" id="nau:109235022"/>
<dbReference type="Proteomes" id="UP000187609">
    <property type="component" value="Unassembled WGS sequence"/>
</dbReference>
<keyword evidence="7" id="KW-1015">Disulfide bond</keyword>
<evidence type="ECO:0000313" key="10">
    <source>
        <dbReference type="Proteomes" id="UP000187609"/>
    </source>
</evidence>
<evidence type="ECO:0000256" key="3">
    <source>
        <dbReference type="ARBA" id="ARBA00022525"/>
    </source>
</evidence>
<keyword evidence="3" id="KW-0964">Secreted</keyword>
<dbReference type="InterPro" id="IPR036574">
    <property type="entry name" value="Scorpion_toxin-like_sf"/>
</dbReference>
<dbReference type="PROSITE" id="PS00940">
    <property type="entry name" value="GAMMA_THIONIN"/>
    <property type="match status" value="1"/>
</dbReference>